<protein>
    <submittedName>
        <fullName evidence="1">Uncharacterized protein</fullName>
    </submittedName>
</protein>
<name>A0A450WPN1_9GAMM</name>
<dbReference type="EMBL" id="CAADFN010000052">
    <property type="protein sequence ID" value="VFK19016.1"/>
    <property type="molecule type" value="Genomic_DNA"/>
</dbReference>
<proteinExistence type="predicted"/>
<organism evidence="1">
    <name type="scientific">Candidatus Kentrum sp. LFY</name>
    <dbReference type="NCBI Taxonomy" id="2126342"/>
    <lineage>
        <taxon>Bacteria</taxon>
        <taxon>Pseudomonadati</taxon>
        <taxon>Pseudomonadota</taxon>
        <taxon>Gammaproteobacteria</taxon>
        <taxon>Candidatus Kentrum</taxon>
    </lineage>
</organism>
<accession>A0A450WPN1</accession>
<dbReference type="AlphaFoldDB" id="A0A450WPN1"/>
<gene>
    <name evidence="1" type="ORF">BECKLFY1418C_GA0070996_105210</name>
</gene>
<sequence>MNHALLGSSTSFARHKGNYLREGEYDRGTGCGKTERPGLYGRGAPGNGCSYRERVEMTSVVLCPEDFDSGDAGLGGEPRLPRFFIPGTGGFFPIPPVDFPNRNSDLPSRRPGKRYRATSGYLRTEGVSTGNPFARDMRYSSNAVYTGEPALYGSDRIFLLQPRKRRCREPSFCHFRR</sequence>
<evidence type="ECO:0000313" key="1">
    <source>
        <dbReference type="EMBL" id="VFK19016.1"/>
    </source>
</evidence>
<reference evidence="1" key="1">
    <citation type="submission" date="2019-02" db="EMBL/GenBank/DDBJ databases">
        <authorList>
            <person name="Gruber-Vodicka R. H."/>
            <person name="Seah K. B. B."/>
        </authorList>
    </citation>
    <scope>NUCLEOTIDE SEQUENCE</scope>
    <source>
        <strain evidence="1">BECK_BY7</strain>
    </source>
</reference>